<dbReference type="EMBL" id="CAJJDN010000094">
    <property type="protein sequence ID" value="CAD8109912.1"/>
    <property type="molecule type" value="Genomic_DNA"/>
</dbReference>
<comment type="caution">
    <text evidence="1">The sequence shown here is derived from an EMBL/GenBank/DDBJ whole genome shotgun (WGS) entry which is preliminary data.</text>
</comment>
<name>A0A8S1Q2W2_9CILI</name>
<proteinExistence type="predicted"/>
<accession>A0A8S1Q2W2</accession>
<dbReference type="AlphaFoldDB" id="A0A8S1Q2W2"/>
<gene>
    <name evidence="1" type="ORF">PSON_ATCC_30995.1.T0940192</name>
</gene>
<evidence type="ECO:0000313" key="1">
    <source>
        <dbReference type="EMBL" id="CAD8109912.1"/>
    </source>
</evidence>
<keyword evidence="2" id="KW-1185">Reference proteome</keyword>
<dbReference type="OrthoDB" id="298777at2759"/>
<protein>
    <submittedName>
        <fullName evidence="1">Uncharacterized protein</fullName>
    </submittedName>
</protein>
<organism evidence="1 2">
    <name type="scientific">Paramecium sonneborni</name>
    <dbReference type="NCBI Taxonomy" id="65129"/>
    <lineage>
        <taxon>Eukaryota</taxon>
        <taxon>Sar</taxon>
        <taxon>Alveolata</taxon>
        <taxon>Ciliophora</taxon>
        <taxon>Intramacronucleata</taxon>
        <taxon>Oligohymenophorea</taxon>
        <taxon>Peniculida</taxon>
        <taxon>Parameciidae</taxon>
        <taxon>Paramecium</taxon>
    </lineage>
</organism>
<evidence type="ECO:0000313" key="2">
    <source>
        <dbReference type="Proteomes" id="UP000692954"/>
    </source>
</evidence>
<sequence length="405" mass="48032">MVKLLECNHQNNKKSVLIKVILSLYYYKTQGIYSKQNTWNGLKNQYKFQNMMFGVQFGKIISFLSVVKLNQMDKKLGIGLNYFKILGIDFSDWKLQKWSKKWKVDIIFIELRDLDVKLVNVIFISGGGLYDDFGEKTGRWIELHENFSNYNQISYDGDYKNGIQCGFWSMKCNQNSVGGGNYDIYGIKVGKWVELYNQLLENNQVLFEGEYFKGTRIGFFKIIFENNTIGGGEYNQIGQKVGQWVELDQCFQSDAQVYNLGFYKEDRKYGKWQLQYLKNFIGGGIFDLNGEKNGYWIEINQNFYCDCQLTFQGEYKNNQKRARWNALLNHKIIGGGRYNQNQEKVGNWIELHENYWDEAQIIFKGQYFNGIKRGIWMTIFNNKIIKWGRQFCQQWNENWKMDRFI</sequence>
<dbReference type="Proteomes" id="UP000692954">
    <property type="component" value="Unassembled WGS sequence"/>
</dbReference>
<reference evidence="1" key="1">
    <citation type="submission" date="2021-01" db="EMBL/GenBank/DDBJ databases">
        <authorList>
            <consortium name="Genoscope - CEA"/>
            <person name="William W."/>
        </authorList>
    </citation>
    <scope>NUCLEOTIDE SEQUENCE</scope>
</reference>
<dbReference type="PANTHER" id="PTHR33706">
    <property type="entry name" value="MORN VARIANT REPEAT PROTEIN"/>
    <property type="match status" value="1"/>
</dbReference>
<dbReference type="PANTHER" id="PTHR33706:SF1">
    <property type="entry name" value="TPR REPEAT PROTEIN"/>
    <property type="match status" value="1"/>
</dbReference>